<evidence type="ECO:0000313" key="4">
    <source>
        <dbReference type="Proteomes" id="UP000650424"/>
    </source>
</evidence>
<dbReference type="RefSeq" id="WP_186947087.1">
    <property type="nucleotide sequence ID" value="NZ_JACOGF010000004.1"/>
</dbReference>
<evidence type="ECO:0000256" key="1">
    <source>
        <dbReference type="SAM" id="SignalP"/>
    </source>
</evidence>
<feature type="signal peptide" evidence="1">
    <location>
        <begin position="1"/>
        <end position="23"/>
    </location>
</feature>
<name>A0ABR6ZPM9_9BURK</name>
<comment type="caution">
    <text evidence="3">The sequence shown here is derived from an EMBL/GenBank/DDBJ whole genome shotgun (WGS) entry which is preliminary data.</text>
</comment>
<organism evidence="3 4">
    <name type="scientific">Undibacterium hunanense</name>
    <dbReference type="NCBI Taxonomy" id="2762292"/>
    <lineage>
        <taxon>Bacteria</taxon>
        <taxon>Pseudomonadati</taxon>
        <taxon>Pseudomonadota</taxon>
        <taxon>Betaproteobacteria</taxon>
        <taxon>Burkholderiales</taxon>
        <taxon>Oxalobacteraceae</taxon>
        <taxon>Undibacterium</taxon>
    </lineage>
</organism>
<dbReference type="InterPro" id="IPR005586">
    <property type="entry name" value="ABC_trans_aux"/>
</dbReference>
<proteinExistence type="predicted"/>
<dbReference type="Gene3D" id="3.40.50.10610">
    <property type="entry name" value="ABC-type transport auxiliary lipoprotein component"/>
    <property type="match status" value="1"/>
</dbReference>
<sequence length="212" mass="23259">MMRSTHILTLPLATLFVSSLLSACTTPPVEHLYRLDYPLASTTQAEPQYELVIATVKVPEAINRPQLVIQKSATESLVTDEQRWIAPLDEQLTLSLMAHLRTNLPDAWLSSDTGISAGIATNPSSPLPRYLAKVQIDQLLINSGSQLTLEASWVVLDHNRKLLKREHNIFTVRLNGSAYEAVAPAMSEAARQLAEQVGTSVQGVRKTPATKP</sequence>
<dbReference type="SUPFAM" id="SSF159594">
    <property type="entry name" value="XCC0632-like"/>
    <property type="match status" value="1"/>
</dbReference>
<keyword evidence="4" id="KW-1185">Reference proteome</keyword>
<dbReference type="Proteomes" id="UP000650424">
    <property type="component" value="Unassembled WGS sequence"/>
</dbReference>
<reference evidence="3 4" key="1">
    <citation type="submission" date="2020-08" db="EMBL/GenBank/DDBJ databases">
        <title>Novel species isolated from subtropical streams in China.</title>
        <authorList>
            <person name="Lu H."/>
        </authorList>
    </citation>
    <scope>NUCLEOTIDE SEQUENCE [LARGE SCALE GENOMIC DNA]</scope>
    <source>
        <strain evidence="3 4">CY18W</strain>
    </source>
</reference>
<feature type="chain" id="PRO_5045872092" evidence="1">
    <location>
        <begin position="24"/>
        <end position="212"/>
    </location>
</feature>
<accession>A0ABR6ZPM9</accession>
<evidence type="ECO:0000313" key="3">
    <source>
        <dbReference type="EMBL" id="MBC3917851.1"/>
    </source>
</evidence>
<dbReference type="PROSITE" id="PS51257">
    <property type="entry name" value="PROKAR_LIPOPROTEIN"/>
    <property type="match status" value="1"/>
</dbReference>
<protein>
    <submittedName>
        <fullName evidence="3">Membrane integrity-associated transporter subunit PqiC</fullName>
    </submittedName>
</protein>
<keyword evidence="1" id="KW-0732">Signal</keyword>
<feature type="domain" description="ABC-type transport auxiliary lipoprotein component" evidence="2">
    <location>
        <begin position="33"/>
        <end position="197"/>
    </location>
</feature>
<dbReference type="EMBL" id="JACOGF010000004">
    <property type="protein sequence ID" value="MBC3917851.1"/>
    <property type="molecule type" value="Genomic_DNA"/>
</dbReference>
<dbReference type="Pfam" id="PF03886">
    <property type="entry name" value="ABC_trans_aux"/>
    <property type="match status" value="1"/>
</dbReference>
<gene>
    <name evidence="3" type="ORF">H8L32_10235</name>
</gene>
<evidence type="ECO:0000259" key="2">
    <source>
        <dbReference type="Pfam" id="PF03886"/>
    </source>
</evidence>